<evidence type="ECO:0008006" key="3">
    <source>
        <dbReference type="Google" id="ProtNLM"/>
    </source>
</evidence>
<sequence length="170" mass="19468">MIHIEETTLIHAPIDRCFDLSRSVEVHLRSNIHSGEQALATGGVTTGLVGLHQRVTWRAKHFGIWQNLTSETTALQAPTYFQVTMVEGIFRSMQADHIFRAISPTFTEMKDVFRIAAPLPLLGLLAELLFLRRYMLNLLRERNAVIKRVAESPAEWQRYLPDTQTRIITE</sequence>
<gene>
    <name evidence="1" type="ORF">SAMN05421819_0366</name>
</gene>
<proteinExistence type="predicted"/>
<accession>A0A1H5SX87</accession>
<organism evidence="1 2">
    <name type="scientific">Bryocella elongata</name>
    <dbReference type="NCBI Taxonomy" id="863522"/>
    <lineage>
        <taxon>Bacteria</taxon>
        <taxon>Pseudomonadati</taxon>
        <taxon>Acidobacteriota</taxon>
        <taxon>Terriglobia</taxon>
        <taxon>Terriglobales</taxon>
        <taxon>Acidobacteriaceae</taxon>
        <taxon>Bryocella</taxon>
    </lineage>
</organism>
<evidence type="ECO:0000313" key="1">
    <source>
        <dbReference type="EMBL" id="SEF54387.1"/>
    </source>
</evidence>
<name>A0A1H5SX87_9BACT</name>
<keyword evidence="2" id="KW-1185">Reference proteome</keyword>
<protein>
    <recommendedName>
        <fullName evidence="3">Ligand-binding SRPBCC domain-containing protein</fullName>
    </recommendedName>
</protein>
<dbReference type="Proteomes" id="UP000236728">
    <property type="component" value="Unassembled WGS sequence"/>
</dbReference>
<dbReference type="OrthoDB" id="9801773at2"/>
<reference evidence="1 2" key="1">
    <citation type="submission" date="2016-10" db="EMBL/GenBank/DDBJ databases">
        <authorList>
            <person name="de Groot N.N."/>
        </authorList>
    </citation>
    <scope>NUCLEOTIDE SEQUENCE [LARGE SCALE GENOMIC DNA]</scope>
    <source>
        <strain evidence="1 2">DSM 22489</strain>
    </source>
</reference>
<evidence type="ECO:0000313" key="2">
    <source>
        <dbReference type="Proteomes" id="UP000236728"/>
    </source>
</evidence>
<dbReference type="SUPFAM" id="SSF55961">
    <property type="entry name" value="Bet v1-like"/>
    <property type="match status" value="1"/>
</dbReference>
<dbReference type="AlphaFoldDB" id="A0A1H5SX87"/>
<dbReference type="Gene3D" id="3.30.530.20">
    <property type="match status" value="1"/>
</dbReference>
<dbReference type="EMBL" id="FNVA01000001">
    <property type="protein sequence ID" value="SEF54387.1"/>
    <property type="molecule type" value="Genomic_DNA"/>
</dbReference>
<dbReference type="InterPro" id="IPR023393">
    <property type="entry name" value="START-like_dom_sf"/>
</dbReference>
<dbReference type="RefSeq" id="WP_103931309.1">
    <property type="nucleotide sequence ID" value="NZ_FNVA01000001.1"/>
</dbReference>